<comment type="caution">
    <text evidence="1">The sequence shown here is derived from an EMBL/GenBank/DDBJ whole genome shotgun (WGS) entry which is preliminary data.</text>
</comment>
<sequence length="160" mass="19337">MVPAYGKYLLYIFEHKLNVFIECWKLGLYIQAFTHDLSKFHPAEFFTYAKKFYSDEKPSEVEWQYAWLHHQHHNKHHWNYWVVDQLKREAVPIPRKYVLEMICDYKSFSRRWGRKQSGPTISDRLIANLLTDRVILHPDTRKECAQIIENLEPENAQKSI</sequence>
<gene>
    <name evidence="1" type="ORF">H9648_07765</name>
</gene>
<accession>A0ABR8SKR5</accession>
<evidence type="ECO:0000313" key="2">
    <source>
        <dbReference type="Proteomes" id="UP000603641"/>
    </source>
</evidence>
<dbReference type="EMBL" id="JACSQM010000003">
    <property type="protein sequence ID" value="MBD7963949.1"/>
    <property type="molecule type" value="Genomic_DNA"/>
</dbReference>
<evidence type="ECO:0000313" key="1">
    <source>
        <dbReference type="EMBL" id="MBD7963949.1"/>
    </source>
</evidence>
<name>A0ABR8SKR5_9BACL</name>
<dbReference type="Proteomes" id="UP000603641">
    <property type="component" value="Unassembled WGS sequence"/>
</dbReference>
<reference evidence="1 2" key="1">
    <citation type="submission" date="2020-08" db="EMBL/GenBank/DDBJ databases">
        <title>A Genomic Blueprint of the Chicken Gut Microbiome.</title>
        <authorList>
            <person name="Gilroy R."/>
            <person name="Ravi A."/>
            <person name="Getino M."/>
            <person name="Pursley I."/>
            <person name="Horton D.L."/>
            <person name="Alikhan N.-F."/>
            <person name="Baker D."/>
            <person name="Gharbi K."/>
            <person name="Hall N."/>
            <person name="Watson M."/>
            <person name="Adriaenssens E.M."/>
            <person name="Foster-Nyarko E."/>
            <person name="Jarju S."/>
            <person name="Secka A."/>
            <person name="Antonio M."/>
            <person name="Oren A."/>
            <person name="Chaudhuri R."/>
            <person name="La Ragione R.M."/>
            <person name="Hildebrand F."/>
            <person name="Pallen M.J."/>
        </authorList>
    </citation>
    <scope>NUCLEOTIDE SEQUENCE [LARGE SCALE GENOMIC DNA]</scope>
    <source>
        <strain evidence="1 2">Sa2CUA10</strain>
    </source>
</reference>
<dbReference type="Pfam" id="PF18907">
    <property type="entry name" value="DUF5662"/>
    <property type="match status" value="1"/>
</dbReference>
<protein>
    <recommendedName>
        <fullName evidence="3">Catalase</fullName>
    </recommendedName>
</protein>
<organism evidence="1 2">
    <name type="scientific">Fictibacillus norfolkensis</name>
    <dbReference type="NCBI Taxonomy" id="2762233"/>
    <lineage>
        <taxon>Bacteria</taxon>
        <taxon>Bacillati</taxon>
        <taxon>Bacillota</taxon>
        <taxon>Bacilli</taxon>
        <taxon>Bacillales</taxon>
        <taxon>Fictibacillaceae</taxon>
        <taxon>Fictibacillus</taxon>
    </lineage>
</organism>
<keyword evidence="2" id="KW-1185">Reference proteome</keyword>
<proteinExistence type="predicted"/>
<evidence type="ECO:0008006" key="3">
    <source>
        <dbReference type="Google" id="ProtNLM"/>
    </source>
</evidence>
<dbReference type="InterPro" id="IPR043721">
    <property type="entry name" value="DUF5662"/>
</dbReference>